<dbReference type="EMBL" id="JASCIQ010000045">
    <property type="protein sequence ID" value="MDI3408423.1"/>
    <property type="molecule type" value="Genomic_DNA"/>
</dbReference>
<sequence>MDYLDDAGIVPPTLYEALARRAEQEYGVPLIADGRQPRYDPVAQDDALAHVAWTCVVDDSAAEIRDDHRAVSARGDDLHGSAFHSLRGTAPNPAEGKNAGEIRRAGRRLDFAQPYPEVTVSRMDPSLQAALLRQREEQVRSDPDPYAYETAAGTVTIAGGIKHYTANCLECGREFTARRPASQKRKWPTVCDGCKTERTRRLAAERARRYRQRNRSQAQAA</sequence>
<organism evidence="1 2">
    <name type="scientific">Streptomyces cavernicola</name>
    <dbReference type="NCBI Taxonomy" id="3043613"/>
    <lineage>
        <taxon>Bacteria</taxon>
        <taxon>Bacillati</taxon>
        <taxon>Actinomycetota</taxon>
        <taxon>Actinomycetes</taxon>
        <taxon>Kitasatosporales</taxon>
        <taxon>Streptomycetaceae</taxon>
        <taxon>Streptomyces</taxon>
    </lineage>
</organism>
<keyword evidence="2" id="KW-1185">Reference proteome</keyword>
<proteinExistence type="predicted"/>
<protein>
    <submittedName>
        <fullName evidence="1">Uncharacterized protein</fullName>
    </submittedName>
</protein>
<comment type="caution">
    <text evidence="1">The sequence shown here is derived from an EMBL/GenBank/DDBJ whole genome shotgun (WGS) entry which is preliminary data.</text>
</comment>
<dbReference type="RefSeq" id="WP_282546329.1">
    <property type="nucleotide sequence ID" value="NZ_JASCIQ010000045.1"/>
</dbReference>
<evidence type="ECO:0000313" key="1">
    <source>
        <dbReference type="EMBL" id="MDI3408423.1"/>
    </source>
</evidence>
<evidence type="ECO:0000313" key="2">
    <source>
        <dbReference type="Proteomes" id="UP001223978"/>
    </source>
</evidence>
<name>A0ABT6SJP3_9ACTN</name>
<reference evidence="1 2" key="1">
    <citation type="submission" date="2023-05" db="EMBL/GenBank/DDBJ databases">
        <title>Draft genome sequence of Streptomyces sp. B-S-A6 isolated from a cave soil in Thailand.</title>
        <authorList>
            <person name="Chamroensaksri N."/>
            <person name="Muangham S."/>
        </authorList>
    </citation>
    <scope>NUCLEOTIDE SEQUENCE [LARGE SCALE GENOMIC DNA]</scope>
    <source>
        <strain evidence="1 2">B-S-A6</strain>
    </source>
</reference>
<gene>
    <name evidence="1" type="ORF">QIS96_31955</name>
</gene>
<dbReference type="Proteomes" id="UP001223978">
    <property type="component" value="Unassembled WGS sequence"/>
</dbReference>
<accession>A0ABT6SJP3</accession>